<gene>
    <name evidence="2" type="ordered locus">Slit_2812</name>
</gene>
<evidence type="ECO:0000313" key="2">
    <source>
        <dbReference type="EMBL" id="ADE13037.1"/>
    </source>
</evidence>
<dbReference type="KEGG" id="slt:Slit_2812"/>
<dbReference type="Proteomes" id="UP000001625">
    <property type="component" value="Chromosome"/>
</dbReference>
<name>D5CPP2_SIDLE</name>
<evidence type="ECO:0000313" key="3">
    <source>
        <dbReference type="Proteomes" id="UP000001625"/>
    </source>
</evidence>
<reference evidence="2 3" key="1">
    <citation type="submission" date="2010-03" db="EMBL/GenBank/DDBJ databases">
        <title>Complete sequence of Sideroxydans lithotrophicus ES-1.</title>
        <authorList>
            <consortium name="US DOE Joint Genome Institute"/>
            <person name="Lucas S."/>
            <person name="Copeland A."/>
            <person name="Lapidus A."/>
            <person name="Cheng J.-F."/>
            <person name="Bruce D."/>
            <person name="Goodwin L."/>
            <person name="Pitluck S."/>
            <person name="Munk A.C."/>
            <person name="Detter J.C."/>
            <person name="Han C."/>
            <person name="Tapia R."/>
            <person name="Larimer F."/>
            <person name="Land M."/>
            <person name="Hauser L."/>
            <person name="Kyrpides N."/>
            <person name="Ivanova N."/>
            <person name="Emerson D."/>
            <person name="Woyke T."/>
        </authorList>
    </citation>
    <scope>NUCLEOTIDE SEQUENCE [LARGE SCALE GENOMIC DNA]</scope>
    <source>
        <strain evidence="2 3">ES-1</strain>
    </source>
</reference>
<keyword evidence="3" id="KW-1185">Reference proteome</keyword>
<feature type="transmembrane region" description="Helical" evidence="1">
    <location>
        <begin position="37"/>
        <end position="61"/>
    </location>
</feature>
<feature type="transmembrane region" description="Helical" evidence="1">
    <location>
        <begin position="6"/>
        <end position="25"/>
    </location>
</feature>
<protein>
    <submittedName>
        <fullName evidence="2">Sulfate ABC transporter, inner membrane subunit CysW</fullName>
    </submittedName>
</protein>
<organism evidence="2 3">
    <name type="scientific">Sideroxydans lithotrophicus (strain ES-1)</name>
    <dbReference type="NCBI Taxonomy" id="580332"/>
    <lineage>
        <taxon>Bacteria</taxon>
        <taxon>Pseudomonadati</taxon>
        <taxon>Pseudomonadota</taxon>
        <taxon>Betaproteobacteria</taxon>
        <taxon>Nitrosomonadales</taxon>
        <taxon>Gallionellaceae</taxon>
        <taxon>Sideroxydans</taxon>
    </lineage>
</organism>
<dbReference type="RefSeq" id="WP_013030933.1">
    <property type="nucleotide sequence ID" value="NC_013959.1"/>
</dbReference>
<evidence type="ECO:0000256" key="1">
    <source>
        <dbReference type="SAM" id="Phobius"/>
    </source>
</evidence>
<keyword evidence="1" id="KW-1133">Transmembrane helix</keyword>
<proteinExistence type="predicted"/>
<accession>D5CPP2</accession>
<sequence length="67" mass="7698">MDWGLVVVLLCISVPVSIVFGLYFWSNRNDRRDGTRFLGTQMDIAILVFGIFILLLMVGWIRKAFFG</sequence>
<dbReference type="HOGENOM" id="CLU_2810088_0_0_4"/>
<keyword evidence="1" id="KW-0472">Membrane</keyword>
<dbReference type="EMBL" id="CP001965">
    <property type="protein sequence ID" value="ADE13037.1"/>
    <property type="molecule type" value="Genomic_DNA"/>
</dbReference>
<dbReference type="AlphaFoldDB" id="D5CPP2"/>
<keyword evidence="1" id="KW-0812">Transmembrane</keyword>
<dbReference type="STRING" id="580332.Slit_2812"/>